<dbReference type="CDD" id="cd01854">
    <property type="entry name" value="YjeQ_EngC"/>
    <property type="match status" value="1"/>
</dbReference>
<evidence type="ECO:0000256" key="10">
    <source>
        <dbReference type="HAMAP-Rule" id="MF_01820"/>
    </source>
</evidence>
<dbReference type="RefSeq" id="WP_029911877.1">
    <property type="nucleotide sequence ID" value="NZ_AP020335.1"/>
</dbReference>
<keyword evidence="1 10" id="KW-0963">Cytoplasm</keyword>
<feature type="binding site" evidence="10">
    <location>
        <position position="299"/>
    </location>
    <ligand>
        <name>Zn(2+)</name>
        <dbReference type="ChEBI" id="CHEBI:29105"/>
    </ligand>
</feature>
<comment type="subcellular location">
    <subcellularLocation>
        <location evidence="10">Cytoplasm</location>
    </subcellularLocation>
</comment>
<feature type="binding site" evidence="10">
    <location>
        <position position="291"/>
    </location>
    <ligand>
        <name>Zn(2+)</name>
        <dbReference type="ChEBI" id="CHEBI:29105"/>
    </ligand>
</feature>
<keyword evidence="4 10" id="KW-0699">rRNA-binding</keyword>
<name>A0A066ZQZ9_HYDMR</name>
<comment type="caution">
    <text evidence="13">The sequence shown here is derived from an EMBL/GenBank/DDBJ whole genome shotgun (WGS) entry which is preliminary data.</text>
</comment>
<feature type="domain" description="EngC GTPase" evidence="11">
    <location>
        <begin position="112"/>
        <end position="261"/>
    </location>
</feature>
<dbReference type="AlphaFoldDB" id="A0A066ZQZ9"/>
<evidence type="ECO:0000256" key="1">
    <source>
        <dbReference type="ARBA" id="ARBA00022490"/>
    </source>
</evidence>
<feature type="binding site" evidence="10">
    <location>
        <position position="286"/>
    </location>
    <ligand>
        <name>Zn(2+)</name>
        <dbReference type="ChEBI" id="CHEBI:29105"/>
    </ligand>
</feature>
<dbReference type="InterPro" id="IPR030378">
    <property type="entry name" value="G_CP_dom"/>
</dbReference>
<organism evidence="13 14">
    <name type="scientific">Hydrogenovibrio marinus</name>
    <dbReference type="NCBI Taxonomy" id="28885"/>
    <lineage>
        <taxon>Bacteria</taxon>
        <taxon>Pseudomonadati</taxon>
        <taxon>Pseudomonadota</taxon>
        <taxon>Gammaproteobacteria</taxon>
        <taxon>Thiotrichales</taxon>
        <taxon>Piscirickettsiaceae</taxon>
        <taxon>Hydrogenovibrio</taxon>
    </lineage>
</organism>
<sequence>MTNTLKKVGFDDWFQEQLDTTQTEIHEVARVVAVHKNRYVISNGEMDVFAELSGHLFYTADSSTDLPTVGDWVYADFYDEDTHAIIHGVIPRKTLLKRKVAGKLVDLQLIAANIDVAFIIQSADYNFNLRRLERYLVMVNEGGITPVVLLSKCDLVSQSEVDELKKSITEIAPNVRIVAFSSLNGDNIDGVKEALIPCQTYCLLGSSGVGKTTLLNNLLGSEQLRTQSVSKKQNKGKHTTTSRELILLDNGAMLIDTPGMRELGNLSIDAGMDETFSDISALAEQCKFGNCTHTNEKGCAILAAIESGALSKQRYENYLKMKKESAFNELTYFEKRQKDKNFGKLVKATMKNKNR</sequence>
<dbReference type="GO" id="GO:0042274">
    <property type="term" value="P:ribosomal small subunit biogenesis"/>
    <property type="evidence" value="ECO:0007669"/>
    <property type="project" value="UniProtKB-UniRule"/>
</dbReference>
<keyword evidence="5 10" id="KW-0547">Nucleotide-binding</keyword>
<dbReference type="Gene3D" id="3.40.50.300">
    <property type="entry name" value="P-loop containing nucleotide triphosphate hydrolases"/>
    <property type="match status" value="1"/>
</dbReference>
<dbReference type="HAMAP" id="MF_01820">
    <property type="entry name" value="GTPase_RsgA"/>
    <property type="match status" value="1"/>
</dbReference>
<dbReference type="InterPro" id="IPR004881">
    <property type="entry name" value="Ribosome_biogen_GTPase_RsgA"/>
</dbReference>
<dbReference type="GO" id="GO:0005525">
    <property type="term" value="F:GTP binding"/>
    <property type="evidence" value="ECO:0007669"/>
    <property type="project" value="UniProtKB-UniRule"/>
</dbReference>
<evidence type="ECO:0000313" key="14">
    <source>
        <dbReference type="Proteomes" id="UP000027341"/>
    </source>
</evidence>
<dbReference type="EC" id="3.6.1.-" evidence="10"/>
<dbReference type="InterPro" id="IPR027417">
    <property type="entry name" value="P-loop_NTPase"/>
</dbReference>
<reference evidence="13 14" key="1">
    <citation type="submission" date="2014-04" db="EMBL/GenBank/DDBJ databases">
        <title>Draft genome sequence of Hydrogenovibrio marinus MH-110, a model organism for aerobic H2 metabolism.</title>
        <authorList>
            <person name="Cha H.J."/>
            <person name="Jo B.H."/>
            <person name="Hwang B.H."/>
        </authorList>
    </citation>
    <scope>NUCLEOTIDE SEQUENCE [LARGE SCALE GENOMIC DNA]</scope>
    <source>
        <strain evidence="13 14">MH-110</strain>
    </source>
</reference>
<keyword evidence="2 10" id="KW-0690">Ribosome biogenesis</keyword>
<protein>
    <recommendedName>
        <fullName evidence="10">Small ribosomal subunit biogenesis GTPase RsgA</fullName>
        <ecNumber evidence="10">3.6.1.-</ecNumber>
    </recommendedName>
</protein>
<evidence type="ECO:0000256" key="2">
    <source>
        <dbReference type="ARBA" id="ARBA00022517"/>
    </source>
</evidence>
<evidence type="ECO:0000313" key="13">
    <source>
        <dbReference type="EMBL" id="KDN96203.1"/>
    </source>
</evidence>
<dbReference type="GO" id="GO:0046872">
    <property type="term" value="F:metal ion binding"/>
    <property type="evidence" value="ECO:0007669"/>
    <property type="project" value="UniProtKB-KW"/>
</dbReference>
<dbReference type="SUPFAM" id="SSF52540">
    <property type="entry name" value="P-loop containing nucleoside triphosphate hydrolases"/>
    <property type="match status" value="1"/>
</dbReference>
<keyword evidence="8 10" id="KW-0694">RNA-binding</keyword>
<keyword evidence="6 10" id="KW-0378">Hydrolase</keyword>
<comment type="cofactor">
    <cofactor evidence="10">
        <name>Zn(2+)</name>
        <dbReference type="ChEBI" id="CHEBI:29105"/>
    </cofactor>
    <text evidence="10">Binds 1 zinc ion per subunit.</text>
</comment>
<proteinExistence type="inferred from homology"/>
<keyword evidence="3 10" id="KW-0479">Metal-binding</keyword>
<dbReference type="PROSITE" id="PS50936">
    <property type="entry name" value="ENGC_GTPASE"/>
    <property type="match status" value="1"/>
</dbReference>
<dbReference type="GO" id="GO:0005737">
    <property type="term" value="C:cytoplasm"/>
    <property type="evidence" value="ECO:0007669"/>
    <property type="project" value="UniProtKB-SubCell"/>
</dbReference>
<evidence type="ECO:0000256" key="5">
    <source>
        <dbReference type="ARBA" id="ARBA00022741"/>
    </source>
</evidence>
<dbReference type="STRING" id="28885.EI16_07915"/>
<gene>
    <name evidence="10" type="primary">rsgA</name>
    <name evidence="13" type="ORF">EI16_07915</name>
</gene>
<evidence type="ECO:0000256" key="9">
    <source>
        <dbReference type="ARBA" id="ARBA00023134"/>
    </source>
</evidence>
<comment type="function">
    <text evidence="10">One of several proteins that assist in the late maturation steps of the functional core of the 30S ribosomal subunit. Helps release RbfA from mature subunits. May play a role in the assembly of ribosomal proteins into the subunit. Circularly permuted GTPase that catalyzes slow GTP hydrolysis, GTPase activity is stimulated by the 30S ribosomal subunit.</text>
</comment>
<comment type="similarity">
    <text evidence="10">Belongs to the TRAFAC class YlqF/YawG GTPase family. RsgA subfamily.</text>
</comment>
<dbReference type="PANTHER" id="PTHR32120:SF10">
    <property type="entry name" value="SMALL RIBOSOMAL SUBUNIT BIOGENESIS GTPASE RSGA"/>
    <property type="match status" value="1"/>
</dbReference>
<dbReference type="Gene3D" id="1.10.40.50">
    <property type="entry name" value="Probable gtpase engc, domain 3"/>
    <property type="match status" value="1"/>
</dbReference>
<evidence type="ECO:0000256" key="3">
    <source>
        <dbReference type="ARBA" id="ARBA00022723"/>
    </source>
</evidence>
<evidence type="ECO:0000256" key="6">
    <source>
        <dbReference type="ARBA" id="ARBA00022801"/>
    </source>
</evidence>
<dbReference type="PANTHER" id="PTHR32120">
    <property type="entry name" value="SMALL RIBOSOMAL SUBUNIT BIOGENESIS GTPASE RSGA"/>
    <property type="match status" value="1"/>
</dbReference>
<evidence type="ECO:0000259" key="11">
    <source>
        <dbReference type="PROSITE" id="PS50936"/>
    </source>
</evidence>
<evidence type="ECO:0000259" key="12">
    <source>
        <dbReference type="PROSITE" id="PS51721"/>
    </source>
</evidence>
<feature type="domain" description="CP-type G" evidence="12">
    <location>
        <begin position="93"/>
        <end position="263"/>
    </location>
</feature>
<evidence type="ECO:0000256" key="4">
    <source>
        <dbReference type="ARBA" id="ARBA00022730"/>
    </source>
</evidence>
<feature type="binding site" evidence="10">
    <location>
        <position position="293"/>
    </location>
    <ligand>
        <name>Zn(2+)</name>
        <dbReference type="ChEBI" id="CHEBI:29105"/>
    </ligand>
</feature>
<dbReference type="EMBL" id="JMIU01000001">
    <property type="protein sequence ID" value="KDN96203.1"/>
    <property type="molecule type" value="Genomic_DNA"/>
</dbReference>
<dbReference type="GO" id="GO:0019843">
    <property type="term" value="F:rRNA binding"/>
    <property type="evidence" value="ECO:0007669"/>
    <property type="project" value="UniProtKB-KW"/>
</dbReference>
<dbReference type="Pfam" id="PF03193">
    <property type="entry name" value="RsgA_GTPase"/>
    <property type="match status" value="1"/>
</dbReference>
<dbReference type="Proteomes" id="UP000027341">
    <property type="component" value="Unassembled WGS sequence"/>
</dbReference>
<evidence type="ECO:0000256" key="7">
    <source>
        <dbReference type="ARBA" id="ARBA00022833"/>
    </source>
</evidence>
<evidence type="ECO:0000256" key="8">
    <source>
        <dbReference type="ARBA" id="ARBA00022884"/>
    </source>
</evidence>
<dbReference type="PROSITE" id="PS51721">
    <property type="entry name" value="G_CP"/>
    <property type="match status" value="1"/>
</dbReference>
<dbReference type="NCBIfam" id="TIGR00157">
    <property type="entry name" value="ribosome small subunit-dependent GTPase A"/>
    <property type="match status" value="1"/>
</dbReference>
<comment type="subunit">
    <text evidence="10">Monomer. Associates with 30S ribosomal subunit, binds 16S rRNA.</text>
</comment>
<dbReference type="InterPro" id="IPR010914">
    <property type="entry name" value="RsgA_GTPase_dom"/>
</dbReference>
<keyword evidence="7 10" id="KW-0862">Zinc</keyword>
<feature type="binding site" evidence="10">
    <location>
        <begin position="151"/>
        <end position="154"/>
    </location>
    <ligand>
        <name>GTP</name>
        <dbReference type="ChEBI" id="CHEBI:37565"/>
    </ligand>
</feature>
<accession>A0A066ZQZ9</accession>
<feature type="binding site" evidence="10">
    <location>
        <begin position="205"/>
        <end position="213"/>
    </location>
    <ligand>
        <name>GTP</name>
        <dbReference type="ChEBI" id="CHEBI:37565"/>
    </ligand>
</feature>
<keyword evidence="14" id="KW-1185">Reference proteome</keyword>
<keyword evidence="9 10" id="KW-0342">GTP-binding</keyword>
<dbReference type="GO" id="GO:0003924">
    <property type="term" value="F:GTPase activity"/>
    <property type="evidence" value="ECO:0007669"/>
    <property type="project" value="UniProtKB-UniRule"/>
</dbReference>